<dbReference type="OrthoDB" id="3063802at2759"/>
<accession>A0A9P5WYI7</accession>
<organism evidence="1 2">
    <name type="scientific">Macrolepiota fuliginosa MF-IS2</name>
    <dbReference type="NCBI Taxonomy" id="1400762"/>
    <lineage>
        <taxon>Eukaryota</taxon>
        <taxon>Fungi</taxon>
        <taxon>Dikarya</taxon>
        <taxon>Basidiomycota</taxon>
        <taxon>Agaricomycotina</taxon>
        <taxon>Agaricomycetes</taxon>
        <taxon>Agaricomycetidae</taxon>
        <taxon>Agaricales</taxon>
        <taxon>Agaricineae</taxon>
        <taxon>Agaricaceae</taxon>
        <taxon>Macrolepiota</taxon>
    </lineage>
</organism>
<comment type="caution">
    <text evidence="1">The sequence shown here is derived from an EMBL/GenBank/DDBJ whole genome shotgun (WGS) entry which is preliminary data.</text>
</comment>
<gene>
    <name evidence="1" type="ORF">P691DRAFT_686280</name>
</gene>
<proteinExistence type="predicted"/>
<name>A0A9P5WYI7_9AGAR</name>
<reference evidence="1" key="1">
    <citation type="submission" date="2020-11" db="EMBL/GenBank/DDBJ databases">
        <authorList>
            <consortium name="DOE Joint Genome Institute"/>
            <person name="Ahrendt S."/>
            <person name="Riley R."/>
            <person name="Andreopoulos W."/>
            <person name="Labutti K."/>
            <person name="Pangilinan J."/>
            <person name="Ruiz-Duenas F.J."/>
            <person name="Barrasa J.M."/>
            <person name="Sanchez-Garcia M."/>
            <person name="Camarero S."/>
            <person name="Miyauchi S."/>
            <person name="Serrano A."/>
            <person name="Linde D."/>
            <person name="Babiker R."/>
            <person name="Drula E."/>
            <person name="Ayuso-Fernandez I."/>
            <person name="Pacheco R."/>
            <person name="Padilla G."/>
            <person name="Ferreira P."/>
            <person name="Barriuso J."/>
            <person name="Kellner H."/>
            <person name="Castanera R."/>
            <person name="Alfaro M."/>
            <person name="Ramirez L."/>
            <person name="Pisabarro A.G."/>
            <person name="Kuo A."/>
            <person name="Tritt A."/>
            <person name="Lipzen A."/>
            <person name="He G."/>
            <person name="Yan M."/>
            <person name="Ng V."/>
            <person name="Cullen D."/>
            <person name="Martin F."/>
            <person name="Rosso M.-N."/>
            <person name="Henrissat B."/>
            <person name="Hibbett D."/>
            <person name="Martinez A.T."/>
            <person name="Grigoriev I.V."/>
        </authorList>
    </citation>
    <scope>NUCLEOTIDE SEQUENCE</scope>
    <source>
        <strain evidence="1">MF-IS2</strain>
    </source>
</reference>
<evidence type="ECO:0000313" key="1">
    <source>
        <dbReference type="EMBL" id="KAF9440837.1"/>
    </source>
</evidence>
<sequence>MQRSVVLWITGVFQTSLKGGTESIMGLILIKYHIHKLAKHCSAHFCTLPFNHPLKLLTRDKDDVITQPQKYASPAFNMMRESINITDHFHLLFPWANPGSRIINKYYNQIVFNDISDLMDDDIVCQYLSDASHVMIHQKGTTRMALWLVNTRRITS</sequence>
<keyword evidence="2" id="KW-1185">Reference proteome</keyword>
<evidence type="ECO:0000313" key="2">
    <source>
        <dbReference type="Proteomes" id="UP000807342"/>
    </source>
</evidence>
<dbReference type="EMBL" id="MU152231">
    <property type="protein sequence ID" value="KAF9440837.1"/>
    <property type="molecule type" value="Genomic_DNA"/>
</dbReference>
<dbReference type="Proteomes" id="UP000807342">
    <property type="component" value="Unassembled WGS sequence"/>
</dbReference>
<protein>
    <submittedName>
        <fullName evidence="1">Uncharacterized protein</fullName>
    </submittedName>
</protein>
<dbReference type="AlphaFoldDB" id="A0A9P5WYI7"/>